<evidence type="ECO:0000313" key="2">
    <source>
        <dbReference type="Proteomes" id="UP000054776"/>
    </source>
</evidence>
<organism evidence="1 2">
    <name type="scientific">Trichinella spiralis</name>
    <name type="common">Trichina worm</name>
    <dbReference type="NCBI Taxonomy" id="6334"/>
    <lineage>
        <taxon>Eukaryota</taxon>
        <taxon>Metazoa</taxon>
        <taxon>Ecdysozoa</taxon>
        <taxon>Nematoda</taxon>
        <taxon>Enoplea</taxon>
        <taxon>Dorylaimia</taxon>
        <taxon>Trichinellida</taxon>
        <taxon>Trichinellidae</taxon>
        <taxon>Trichinella</taxon>
    </lineage>
</organism>
<keyword evidence="2" id="KW-1185">Reference proteome</keyword>
<dbReference type="AlphaFoldDB" id="A0A0V1AW54"/>
<proteinExistence type="predicted"/>
<sequence length="131" mass="15272">MAPNKKYFFEKSKLHAILHNCNIKCRQNIRNSSIEFYCNVLKKGDLLIMNCKNTSGQLDFIFYVDILLAVSLNGTKRVQNGCSKTSRKADTHQQPENVDYAKLNKYLQVLNVLYSNAARWMEGLRFDWMKN</sequence>
<dbReference type="InParanoid" id="A0A0V1AW54"/>
<reference evidence="1 2" key="1">
    <citation type="submission" date="2015-01" db="EMBL/GenBank/DDBJ databases">
        <title>Evolution of Trichinella species and genotypes.</title>
        <authorList>
            <person name="Korhonen P.K."/>
            <person name="Edoardo P."/>
            <person name="Giuseppe L.R."/>
            <person name="Gasser R.B."/>
        </authorList>
    </citation>
    <scope>NUCLEOTIDE SEQUENCE [LARGE SCALE GENOMIC DNA]</scope>
    <source>
        <strain evidence="1">ISS3</strain>
    </source>
</reference>
<dbReference type="Proteomes" id="UP000054776">
    <property type="component" value="Unassembled WGS sequence"/>
</dbReference>
<dbReference type="OrthoDB" id="10278239at2759"/>
<accession>A0A0V1AW54</accession>
<gene>
    <name evidence="1" type="ORF">T01_7348</name>
</gene>
<comment type="caution">
    <text evidence="1">The sequence shown here is derived from an EMBL/GenBank/DDBJ whole genome shotgun (WGS) entry which is preliminary data.</text>
</comment>
<evidence type="ECO:0000313" key="1">
    <source>
        <dbReference type="EMBL" id="KRY28941.1"/>
    </source>
</evidence>
<protein>
    <submittedName>
        <fullName evidence="1">Uncharacterized protein</fullName>
    </submittedName>
</protein>
<dbReference type="EMBL" id="JYDH01000186">
    <property type="protein sequence ID" value="KRY28941.1"/>
    <property type="molecule type" value="Genomic_DNA"/>
</dbReference>
<name>A0A0V1AW54_TRISP</name>